<keyword evidence="2" id="KW-1185">Reference proteome</keyword>
<feature type="non-terminal residue" evidence="1">
    <location>
        <position position="1"/>
    </location>
</feature>
<name>A0A392T0U4_9FABA</name>
<proteinExistence type="predicted"/>
<dbReference type="AlphaFoldDB" id="A0A392T0U4"/>
<evidence type="ECO:0000313" key="1">
    <source>
        <dbReference type="EMBL" id="MCI53776.1"/>
    </source>
</evidence>
<reference evidence="1 2" key="1">
    <citation type="journal article" date="2018" name="Front. Plant Sci.">
        <title>Red Clover (Trifolium pratense) and Zigzag Clover (T. medium) - A Picture of Genomic Similarities and Differences.</title>
        <authorList>
            <person name="Dluhosova J."/>
            <person name="Istvanek J."/>
            <person name="Nedelnik J."/>
            <person name="Repkova J."/>
        </authorList>
    </citation>
    <scope>NUCLEOTIDE SEQUENCE [LARGE SCALE GENOMIC DNA]</scope>
    <source>
        <strain evidence="2">cv. 10/8</strain>
        <tissue evidence="1">Leaf</tissue>
    </source>
</reference>
<protein>
    <submittedName>
        <fullName evidence="1">Uncharacterized protein</fullName>
    </submittedName>
</protein>
<sequence length="19" mass="1770">GANSGVFPGAGKNGHALTD</sequence>
<dbReference type="Proteomes" id="UP000265520">
    <property type="component" value="Unassembled WGS sequence"/>
</dbReference>
<evidence type="ECO:0000313" key="2">
    <source>
        <dbReference type="Proteomes" id="UP000265520"/>
    </source>
</evidence>
<accession>A0A392T0U4</accession>
<comment type="caution">
    <text evidence="1">The sequence shown here is derived from an EMBL/GenBank/DDBJ whole genome shotgun (WGS) entry which is preliminary data.</text>
</comment>
<organism evidence="1 2">
    <name type="scientific">Trifolium medium</name>
    <dbReference type="NCBI Taxonomy" id="97028"/>
    <lineage>
        <taxon>Eukaryota</taxon>
        <taxon>Viridiplantae</taxon>
        <taxon>Streptophyta</taxon>
        <taxon>Embryophyta</taxon>
        <taxon>Tracheophyta</taxon>
        <taxon>Spermatophyta</taxon>
        <taxon>Magnoliopsida</taxon>
        <taxon>eudicotyledons</taxon>
        <taxon>Gunneridae</taxon>
        <taxon>Pentapetalae</taxon>
        <taxon>rosids</taxon>
        <taxon>fabids</taxon>
        <taxon>Fabales</taxon>
        <taxon>Fabaceae</taxon>
        <taxon>Papilionoideae</taxon>
        <taxon>50 kb inversion clade</taxon>
        <taxon>NPAAA clade</taxon>
        <taxon>Hologalegina</taxon>
        <taxon>IRL clade</taxon>
        <taxon>Trifolieae</taxon>
        <taxon>Trifolium</taxon>
    </lineage>
</organism>
<dbReference type="EMBL" id="LXQA010468729">
    <property type="protein sequence ID" value="MCI53776.1"/>
    <property type="molecule type" value="Genomic_DNA"/>
</dbReference>